<name>A0ABD3AE18_9GENT</name>
<accession>A0ABD3AE18</accession>
<comment type="caution">
    <text evidence="1">The sequence shown here is derived from an EMBL/GenBank/DDBJ whole genome shotgun (WGS) entry which is preliminary data.</text>
</comment>
<dbReference type="EMBL" id="JBJUIK010000004">
    <property type="protein sequence ID" value="KAL3530016.1"/>
    <property type="molecule type" value="Genomic_DNA"/>
</dbReference>
<evidence type="ECO:0000313" key="2">
    <source>
        <dbReference type="Proteomes" id="UP001630127"/>
    </source>
</evidence>
<protein>
    <submittedName>
        <fullName evidence="1">Uncharacterized protein</fullName>
    </submittedName>
</protein>
<keyword evidence="2" id="KW-1185">Reference proteome</keyword>
<gene>
    <name evidence="1" type="ORF">ACH5RR_009338</name>
</gene>
<reference evidence="1 2" key="1">
    <citation type="submission" date="2024-11" db="EMBL/GenBank/DDBJ databases">
        <title>A near-complete genome assembly of Cinchona calisaya.</title>
        <authorList>
            <person name="Lian D.C."/>
            <person name="Zhao X.W."/>
            <person name="Wei L."/>
        </authorList>
    </citation>
    <scope>NUCLEOTIDE SEQUENCE [LARGE SCALE GENOMIC DNA]</scope>
    <source>
        <tissue evidence="1">Nenye</tissue>
    </source>
</reference>
<sequence>MEGLEDLMQNFTLSSKELEGVDLRQKNVQSVIHNYQKSLIGKVIGKKLVNIVGMKNFVNQKPQYGSWMRTNKRKQIVADLQAKGIGQQIIFDNLRNEGVEGNRTRTGMISTAINSRKEVKNREVKIINERLDIKIAKKVTCGPNNQEEAKDYIQSCQKSLELQVLEKPCEDGNIKLDPLTANKEDQNRNVESNDKLNINEDSVIPCNKSIIIVVDSSSKQSKV</sequence>
<dbReference type="AlphaFoldDB" id="A0ABD3AE18"/>
<proteinExistence type="predicted"/>
<organism evidence="1 2">
    <name type="scientific">Cinchona calisaya</name>
    <dbReference type="NCBI Taxonomy" id="153742"/>
    <lineage>
        <taxon>Eukaryota</taxon>
        <taxon>Viridiplantae</taxon>
        <taxon>Streptophyta</taxon>
        <taxon>Embryophyta</taxon>
        <taxon>Tracheophyta</taxon>
        <taxon>Spermatophyta</taxon>
        <taxon>Magnoliopsida</taxon>
        <taxon>eudicotyledons</taxon>
        <taxon>Gunneridae</taxon>
        <taxon>Pentapetalae</taxon>
        <taxon>asterids</taxon>
        <taxon>lamiids</taxon>
        <taxon>Gentianales</taxon>
        <taxon>Rubiaceae</taxon>
        <taxon>Cinchonoideae</taxon>
        <taxon>Cinchoneae</taxon>
        <taxon>Cinchona</taxon>
    </lineage>
</organism>
<dbReference type="Proteomes" id="UP001630127">
    <property type="component" value="Unassembled WGS sequence"/>
</dbReference>
<evidence type="ECO:0000313" key="1">
    <source>
        <dbReference type="EMBL" id="KAL3530016.1"/>
    </source>
</evidence>